<gene>
    <name evidence="5" type="ORF">Fcan01_25059</name>
</gene>
<comment type="subunit">
    <text evidence="2">Homodimer; disulfide-linked.</text>
</comment>
<feature type="non-terminal residue" evidence="5">
    <location>
        <position position="1"/>
    </location>
</feature>
<evidence type="ECO:0000256" key="3">
    <source>
        <dbReference type="ARBA" id="ARBA00022702"/>
    </source>
</evidence>
<comment type="similarity">
    <text evidence="1">Belongs to the stanniocalcin family.</text>
</comment>
<dbReference type="InterPro" id="IPR004978">
    <property type="entry name" value="Stanniocalcin"/>
</dbReference>
<dbReference type="PANTHER" id="PTHR11245">
    <property type="entry name" value="STANNIOCALCIN"/>
    <property type="match status" value="1"/>
</dbReference>
<keyword evidence="3" id="KW-0372">Hormone</keyword>
<evidence type="ECO:0000256" key="4">
    <source>
        <dbReference type="ARBA" id="ARBA00023157"/>
    </source>
</evidence>
<evidence type="ECO:0000256" key="1">
    <source>
        <dbReference type="ARBA" id="ARBA00008693"/>
    </source>
</evidence>
<dbReference type="GO" id="GO:0005615">
    <property type="term" value="C:extracellular space"/>
    <property type="evidence" value="ECO:0007669"/>
    <property type="project" value="TreeGrafter"/>
</dbReference>
<comment type="caution">
    <text evidence="5">The sequence shown here is derived from an EMBL/GenBank/DDBJ whole genome shotgun (WGS) entry which is preliminary data.</text>
</comment>
<evidence type="ECO:0000313" key="5">
    <source>
        <dbReference type="EMBL" id="OXA40222.1"/>
    </source>
</evidence>
<keyword evidence="6" id="KW-1185">Reference proteome</keyword>
<proteinExistence type="inferred from homology"/>
<dbReference type="PANTHER" id="PTHR11245:SF6">
    <property type="entry name" value="DUF19 DOMAIN-CONTAINING PROTEIN"/>
    <property type="match status" value="1"/>
</dbReference>
<dbReference type="GO" id="GO:0006874">
    <property type="term" value="P:intracellular calcium ion homeostasis"/>
    <property type="evidence" value="ECO:0007669"/>
    <property type="project" value="TreeGrafter"/>
</dbReference>
<dbReference type="AlphaFoldDB" id="A0A226D3S4"/>
<dbReference type="EMBL" id="LNIX01000034">
    <property type="protein sequence ID" value="OXA40222.1"/>
    <property type="molecule type" value="Genomic_DNA"/>
</dbReference>
<keyword evidence="4" id="KW-1015">Disulfide bond</keyword>
<evidence type="ECO:0000256" key="2">
    <source>
        <dbReference type="ARBA" id="ARBA00011748"/>
    </source>
</evidence>
<evidence type="ECO:0000313" key="6">
    <source>
        <dbReference type="Proteomes" id="UP000198287"/>
    </source>
</evidence>
<name>A0A226D3S4_FOLCA</name>
<reference evidence="5 6" key="1">
    <citation type="submission" date="2015-12" db="EMBL/GenBank/DDBJ databases">
        <title>The genome of Folsomia candida.</title>
        <authorList>
            <person name="Faddeeva A."/>
            <person name="Derks M.F."/>
            <person name="Anvar Y."/>
            <person name="Smit S."/>
            <person name="Van Straalen N."/>
            <person name="Roelofs D."/>
        </authorList>
    </citation>
    <scope>NUCLEOTIDE SEQUENCE [LARGE SCALE GENOMIC DNA]</scope>
    <source>
        <strain evidence="5 6">VU population</strain>
        <tissue evidence="5">Whole body</tissue>
    </source>
</reference>
<accession>A0A226D3S4</accession>
<dbReference type="Proteomes" id="UP000198287">
    <property type="component" value="Unassembled WGS sequence"/>
</dbReference>
<sequence>GHNATDDLMTEVKATDCTPLPPLENLISYPYNIDVQRRKMEHELAPVWSKFVNLALCIINPIRSEDGGIIQNRINQVAINYLTRKDDHWSNYTSNRKTAFHTSSRAPSANTVTHTTQTSGRCLSYEWDCSFYSRCLEKSIPCGKDGYATGFGDKYCTKFVKNLSKFSPMGQTWMFRTMSCLQRTLEPIANGEVSMNCSQIAEFAYTSHPDCYAVSTPGGVCLLPFTDWVELVGSIEINVLVVKQMVITTIFCGKVYYGKIMATMKTVYASLNSKLI</sequence>
<dbReference type="GO" id="GO:0005179">
    <property type="term" value="F:hormone activity"/>
    <property type="evidence" value="ECO:0007669"/>
    <property type="project" value="UniProtKB-KW"/>
</dbReference>
<protein>
    <submittedName>
        <fullName evidence="5">Uncharacterized protein</fullName>
    </submittedName>
</protein>
<dbReference type="OrthoDB" id="9970481at2759"/>
<organism evidence="5 6">
    <name type="scientific">Folsomia candida</name>
    <name type="common">Springtail</name>
    <dbReference type="NCBI Taxonomy" id="158441"/>
    <lineage>
        <taxon>Eukaryota</taxon>
        <taxon>Metazoa</taxon>
        <taxon>Ecdysozoa</taxon>
        <taxon>Arthropoda</taxon>
        <taxon>Hexapoda</taxon>
        <taxon>Collembola</taxon>
        <taxon>Entomobryomorpha</taxon>
        <taxon>Isotomoidea</taxon>
        <taxon>Isotomidae</taxon>
        <taxon>Proisotominae</taxon>
        <taxon>Folsomia</taxon>
    </lineage>
</organism>